<dbReference type="AlphaFoldDB" id="A0A8K0S2U6"/>
<comment type="caution">
    <text evidence="2">The sequence shown here is derived from an EMBL/GenBank/DDBJ whole genome shotgun (WGS) entry which is preliminary data.</text>
</comment>
<proteinExistence type="predicted"/>
<evidence type="ECO:0008006" key="4">
    <source>
        <dbReference type="Google" id="ProtNLM"/>
    </source>
</evidence>
<dbReference type="Proteomes" id="UP000813427">
    <property type="component" value="Unassembled WGS sequence"/>
</dbReference>
<evidence type="ECO:0000256" key="1">
    <source>
        <dbReference type="SAM" id="SignalP"/>
    </source>
</evidence>
<dbReference type="OrthoDB" id="4438755at2759"/>
<accession>A0A8K0S2U6</accession>
<organism evidence="2 3">
    <name type="scientific">Fusarium tricinctum</name>
    <dbReference type="NCBI Taxonomy" id="61284"/>
    <lineage>
        <taxon>Eukaryota</taxon>
        <taxon>Fungi</taxon>
        <taxon>Dikarya</taxon>
        <taxon>Ascomycota</taxon>
        <taxon>Pezizomycotina</taxon>
        <taxon>Sordariomycetes</taxon>
        <taxon>Hypocreomycetidae</taxon>
        <taxon>Hypocreales</taxon>
        <taxon>Nectriaceae</taxon>
        <taxon>Fusarium</taxon>
        <taxon>Fusarium tricinctum species complex</taxon>
    </lineage>
</organism>
<sequence>MHLFDYFLLLAFMATSEGAPTSPENFESTMSLDSVEFESDTTPIRHPLVPRSNIKVGYGEQIQNGDETNYWVAWLHGHHACPGQSVIKIKDGALCDTEFWLGKAPNRVNLRFLNCDGQNPTEVYAGNSFYGSCGSRGYNGQKISCKNQHDIKQHGFCE</sequence>
<evidence type="ECO:0000313" key="3">
    <source>
        <dbReference type="Proteomes" id="UP000813427"/>
    </source>
</evidence>
<dbReference type="EMBL" id="JAGPXF010000004">
    <property type="protein sequence ID" value="KAH7246774.1"/>
    <property type="molecule type" value="Genomic_DNA"/>
</dbReference>
<keyword evidence="1" id="KW-0732">Signal</keyword>
<protein>
    <recommendedName>
        <fullName evidence="4">Cyanovirin-N domain-containing protein</fullName>
    </recommendedName>
</protein>
<keyword evidence="3" id="KW-1185">Reference proteome</keyword>
<feature type="chain" id="PRO_5035463830" description="Cyanovirin-N domain-containing protein" evidence="1">
    <location>
        <begin position="19"/>
        <end position="158"/>
    </location>
</feature>
<gene>
    <name evidence="2" type="ORF">BKA59DRAFT_455802</name>
</gene>
<feature type="signal peptide" evidence="1">
    <location>
        <begin position="1"/>
        <end position="18"/>
    </location>
</feature>
<name>A0A8K0S2U6_9HYPO</name>
<evidence type="ECO:0000313" key="2">
    <source>
        <dbReference type="EMBL" id="KAH7246774.1"/>
    </source>
</evidence>
<reference evidence="2" key="1">
    <citation type="journal article" date="2021" name="Nat. Commun.">
        <title>Genetic determinants of endophytism in the Arabidopsis root mycobiome.</title>
        <authorList>
            <person name="Mesny F."/>
            <person name="Miyauchi S."/>
            <person name="Thiergart T."/>
            <person name="Pickel B."/>
            <person name="Atanasova L."/>
            <person name="Karlsson M."/>
            <person name="Huettel B."/>
            <person name="Barry K.W."/>
            <person name="Haridas S."/>
            <person name="Chen C."/>
            <person name="Bauer D."/>
            <person name="Andreopoulos W."/>
            <person name="Pangilinan J."/>
            <person name="LaButti K."/>
            <person name="Riley R."/>
            <person name="Lipzen A."/>
            <person name="Clum A."/>
            <person name="Drula E."/>
            <person name="Henrissat B."/>
            <person name="Kohler A."/>
            <person name="Grigoriev I.V."/>
            <person name="Martin F.M."/>
            <person name="Hacquard S."/>
        </authorList>
    </citation>
    <scope>NUCLEOTIDE SEQUENCE</scope>
    <source>
        <strain evidence="2">MPI-SDFR-AT-0068</strain>
    </source>
</reference>